<organism evidence="1 2">
    <name type="scientific">Belliella pelovolcani</name>
    <dbReference type="NCBI Taxonomy" id="529505"/>
    <lineage>
        <taxon>Bacteria</taxon>
        <taxon>Pseudomonadati</taxon>
        <taxon>Bacteroidota</taxon>
        <taxon>Cytophagia</taxon>
        <taxon>Cytophagales</taxon>
        <taxon>Cyclobacteriaceae</taxon>
        <taxon>Belliella</taxon>
    </lineage>
</organism>
<dbReference type="OrthoDB" id="838081at2"/>
<dbReference type="PROSITE" id="PS51257">
    <property type="entry name" value="PROKAR_LIPOPROTEIN"/>
    <property type="match status" value="1"/>
</dbReference>
<accession>A0A1N7M382</accession>
<evidence type="ECO:0008006" key="3">
    <source>
        <dbReference type="Google" id="ProtNLM"/>
    </source>
</evidence>
<dbReference type="STRING" id="529505.SAMN05421761_10543"/>
<name>A0A1N7M382_9BACT</name>
<protein>
    <recommendedName>
        <fullName evidence="3">TolB-like 6-blade propeller-like</fullName>
    </recommendedName>
</protein>
<dbReference type="Proteomes" id="UP000186026">
    <property type="component" value="Unassembled WGS sequence"/>
</dbReference>
<evidence type="ECO:0000313" key="1">
    <source>
        <dbReference type="EMBL" id="SIS80401.1"/>
    </source>
</evidence>
<reference evidence="2" key="1">
    <citation type="submission" date="2017-01" db="EMBL/GenBank/DDBJ databases">
        <authorList>
            <person name="Varghese N."/>
            <person name="Submissions S."/>
        </authorList>
    </citation>
    <scope>NUCLEOTIDE SEQUENCE [LARGE SCALE GENOMIC DNA]</scope>
    <source>
        <strain evidence="2">DSM 46698</strain>
    </source>
</reference>
<dbReference type="RefSeq" id="WP_139325515.1">
    <property type="nucleotide sequence ID" value="NZ_FTOP01000005.1"/>
</dbReference>
<gene>
    <name evidence="1" type="ORF">SAMN05421761_10543</name>
</gene>
<dbReference type="EMBL" id="FTOP01000005">
    <property type="protein sequence ID" value="SIS80401.1"/>
    <property type="molecule type" value="Genomic_DNA"/>
</dbReference>
<proteinExistence type="predicted"/>
<keyword evidence="2" id="KW-1185">Reference proteome</keyword>
<evidence type="ECO:0000313" key="2">
    <source>
        <dbReference type="Proteomes" id="UP000186026"/>
    </source>
</evidence>
<sequence length="365" mass="43165">MIKYIKLIGLGFLFFSGCTYKEQGNSLGELLEVNNIIKFELDSLTPNSFQVIEILERNEITYFTFLNNINNTIYYYNFENQELVKTLKYEIGGDGLRNGIMSYNHHSNDSILLFGTGLYSYLTNEKGKVLKDFKLIDLKYQQSPYASMQSPVILTDGYIYYNSLVWGWYSSEYQPFMKYDLSSSQVNLFGGLPLTYQENGDWGSQNYDYAYQVFDKKNRKIIYSFPAANTLFEYGINKNEFTEIKDSYTFDEISPPFKDDNYVYDSEEWHFSMNNTEIYGSLLIDYDQSKVYRWYKLPVASSEKNPKRETLLLVYDYPNLKFLNSFRLPDFNYITENSFIQKNQIYVRIQNSIEDEIEFQSFKIF</sequence>
<dbReference type="AlphaFoldDB" id="A0A1N7M382"/>